<dbReference type="PANTHER" id="PTHR30143">
    <property type="entry name" value="ACID HYDRATASE"/>
    <property type="match status" value="1"/>
</dbReference>
<dbReference type="PATRIC" id="fig|158899.10.peg.551"/>
<dbReference type="Proteomes" id="UP000072421">
    <property type="component" value="Chromosome"/>
</dbReference>
<dbReference type="PANTHER" id="PTHR30143:SF0">
    <property type="entry name" value="2-KETO-4-PENTENOATE HYDRATASE"/>
    <property type="match status" value="1"/>
</dbReference>
<protein>
    <submittedName>
        <fullName evidence="1">Fumarylacetoacetate (FAA) hydrolase family protein</fullName>
    </submittedName>
</protein>
<dbReference type="GO" id="GO:0008684">
    <property type="term" value="F:2-oxopent-4-enoate hydratase activity"/>
    <property type="evidence" value="ECO:0007669"/>
    <property type="project" value="TreeGrafter"/>
</dbReference>
<evidence type="ECO:0000313" key="2">
    <source>
        <dbReference type="Proteomes" id="UP000072421"/>
    </source>
</evidence>
<dbReference type="InterPro" id="IPR036663">
    <property type="entry name" value="Fumarylacetoacetase_C_sf"/>
</dbReference>
<dbReference type="InterPro" id="IPR050772">
    <property type="entry name" value="Hydratase-Decarb/MhpD_sf"/>
</dbReference>
<proteinExistence type="predicted"/>
<dbReference type="SUPFAM" id="SSF56529">
    <property type="entry name" value="FAH"/>
    <property type="match status" value="1"/>
</dbReference>
<gene>
    <name evidence="1" type="ORF">CFter6_0534</name>
</gene>
<dbReference type="OrthoDB" id="9792137at2"/>
<keyword evidence="1" id="KW-0378">Hydrolase</keyword>
<sequence length="264" mass="28663">MKFDVQKGADILWNAWQTGTVIEGLPEDLKPVTRLDAYAMQATLEARSSRPPAGWKIAATSCAGQKHINVSGPLAGRLLAERMHNDGSTLSMVGNRMAVAEVEFVFAMEHSITPRPEPYSLDEVMASVGDLFLGIEVPNTRFATYTTAGEMQHIADNACAHEFILGSCVSAPWRQRDLAAHFVHATVEGHSRRYERDGVGGNVLGDPRIALAWLVNELSIYGITLAAGQYVTTGTCMVPLEIETGDKVVADFGVLGRIGCRFED</sequence>
<dbReference type="GO" id="GO:0016787">
    <property type="term" value="F:hydrolase activity"/>
    <property type="evidence" value="ECO:0007669"/>
    <property type="project" value="UniProtKB-KW"/>
</dbReference>
<name>A0A127P678_9BURK</name>
<accession>A0A127P678</accession>
<evidence type="ECO:0000313" key="1">
    <source>
        <dbReference type="EMBL" id="AMO93263.1"/>
    </source>
</evidence>
<dbReference type="AlphaFoldDB" id="A0A127P678"/>
<dbReference type="GO" id="GO:0005737">
    <property type="term" value="C:cytoplasm"/>
    <property type="evidence" value="ECO:0007669"/>
    <property type="project" value="TreeGrafter"/>
</dbReference>
<organism evidence="1">
    <name type="scientific">Collimonas fungivorans</name>
    <dbReference type="NCBI Taxonomy" id="158899"/>
    <lineage>
        <taxon>Bacteria</taxon>
        <taxon>Pseudomonadati</taxon>
        <taxon>Pseudomonadota</taxon>
        <taxon>Betaproteobacteria</taxon>
        <taxon>Burkholderiales</taxon>
        <taxon>Oxalobacteraceae</taxon>
        <taxon>Collimonas</taxon>
    </lineage>
</organism>
<dbReference type="Gene3D" id="3.90.850.10">
    <property type="entry name" value="Fumarylacetoacetase-like, C-terminal domain"/>
    <property type="match status" value="1"/>
</dbReference>
<reference evidence="1 2" key="1">
    <citation type="submission" date="2015-11" db="EMBL/GenBank/DDBJ databases">
        <title>Exploring the genomic traits of fungus-feeding bacterial genus Collimonas.</title>
        <authorList>
            <person name="Song C."/>
            <person name="Schmidt R."/>
            <person name="de Jager V."/>
            <person name="Krzyzanowska D."/>
            <person name="Jongedijk E."/>
            <person name="Cankar K."/>
            <person name="Beekwilder J."/>
            <person name="van Veen A."/>
            <person name="de Boer W."/>
            <person name="van Veen J.A."/>
            <person name="Garbeva P."/>
        </authorList>
    </citation>
    <scope>NUCLEOTIDE SEQUENCE [LARGE SCALE GENOMIC DNA]</scope>
    <source>
        <strain evidence="1 2">Ter6</strain>
    </source>
</reference>
<dbReference type="EMBL" id="CP013232">
    <property type="protein sequence ID" value="AMO93263.1"/>
    <property type="molecule type" value="Genomic_DNA"/>
</dbReference>
<dbReference type="RefSeq" id="WP_061538616.1">
    <property type="nucleotide sequence ID" value="NZ_CP013232.1"/>
</dbReference>